<dbReference type="OrthoDB" id="10686997at2759"/>
<feature type="non-terminal residue" evidence="2">
    <location>
        <position position="421"/>
    </location>
</feature>
<organism evidence="2 3">
    <name type="scientific">Wickerhamomyces pijperi</name>
    <name type="common">Yeast</name>
    <name type="synonym">Pichia pijperi</name>
    <dbReference type="NCBI Taxonomy" id="599730"/>
    <lineage>
        <taxon>Eukaryota</taxon>
        <taxon>Fungi</taxon>
        <taxon>Dikarya</taxon>
        <taxon>Ascomycota</taxon>
        <taxon>Saccharomycotina</taxon>
        <taxon>Saccharomycetes</taxon>
        <taxon>Phaffomycetales</taxon>
        <taxon>Wickerhamomycetaceae</taxon>
        <taxon>Wickerhamomyces</taxon>
    </lineage>
</organism>
<dbReference type="EMBL" id="JAEUBG010001147">
    <property type="protein sequence ID" value="KAH3686902.1"/>
    <property type="molecule type" value="Genomic_DNA"/>
</dbReference>
<feature type="region of interest" description="Disordered" evidence="1">
    <location>
        <begin position="229"/>
        <end position="255"/>
    </location>
</feature>
<evidence type="ECO:0000313" key="3">
    <source>
        <dbReference type="Proteomes" id="UP000774326"/>
    </source>
</evidence>
<feature type="compositionally biased region" description="Acidic residues" evidence="1">
    <location>
        <begin position="401"/>
        <end position="413"/>
    </location>
</feature>
<dbReference type="Proteomes" id="UP000774326">
    <property type="component" value="Unassembled WGS sequence"/>
</dbReference>
<feature type="compositionally biased region" description="Polar residues" evidence="1">
    <location>
        <begin position="157"/>
        <end position="177"/>
    </location>
</feature>
<proteinExistence type="predicted"/>
<reference evidence="2" key="1">
    <citation type="journal article" date="2021" name="Open Biol.">
        <title>Shared evolutionary footprints suggest mitochondrial oxidative damage underlies multiple complex I losses in fungi.</title>
        <authorList>
            <person name="Schikora-Tamarit M.A."/>
            <person name="Marcet-Houben M."/>
            <person name="Nosek J."/>
            <person name="Gabaldon T."/>
        </authorList>
    </citation>
    <scope>NUCLEOTIDE SEQUENCE</scope>
    <source>
        <strain evidence="2">CBS2887</strain>
    </source>
</reference>
<accession>A0A9P8QAB9</accession>
<reference evidence="2" key="2">
    <citation type="submission" date="2021-01" db="EMBL/GenBank/DDBJ databases">
        <authorList>
            <person name="Schikora-Tamarit M.A."/>
        </authorList>
    </citation>
    <scope>NUCLEOTIDE SEQUENCE</scope>
    <source>
        <strain evidence="2">CBS2887</strain>
    </source>
</reference>
<name>A0A9P8QAB9_WICPI</name>
<protein>
    <submittedName>
        <fullName evidence="2">Uncharacterized protein</fullName>
    </submittedName>
</protein>
<feature type="region of interest" description="Disordered" evidence="1">
    <location>
        <begin position="376"/>
        <end position="421"/>
    </location>
</feature>
<comment type="caution">
    <text evidence="2">The sequence shown here is derived from an EMBL/GenBank/DDBJ whole genome shotgun (WGS) entry which is preliminary data.</text>
</comment>
<keyword evidence="3" id="KW-1185">Reference proteome</keyword>
<dbReference type="AlphaFoldDB" id="A0A9P8QAB9"/>
<gene>
    <name evidence="2" type="ORF">WICPIJ_002134</name>
</gene>
<evidence type="ECO:0000313" key="2">
    <source>
        <dbReference type="EMBL" id="KAH3686902.1"/>
    </source>
</evidence>
<feature type="compositionally biased region" description="Basic and acidic residues" evidence="1">
    <location>
        <begin position="391"/>
        <end position="400"/>
    </location>
</feature>
<evidence type="ECO:0000256" key="1">
    <source>
        <dbReference type="SAM" id="MobiDB-lite"/>
    </source>
</evidence>
<feature type="region of interest" description="Disordered" evidence="1">
    <location>
        <begin position="1"/>
        <end position="52"/>
    </location>
</feature>
<feature type="compositionally biased region" description="Polar residues" evidence="1">
    <location>
        <begin position="20"/>
        <end position="32"/>
    </location>
</feature>
<feature type="compositionally biased region" description="Polar residues" evidence="1">
    <location>
        <begin position="1"/>
        <end position="12"/>
    </location>
</feature>
<feature type="region of interest" description="Disordered" evidence="1">
    <location>
        <begin position="153"/>
        <end position="177"/>
    </location>
</feature>
<feature type="compositionally biased region" description="Low complexity" evidence="1">
    <location>
        <begin position="242"/>
        <end position="255"/>
    </location>
</feature>
<sequence length="421" mass="47520">MQVTSTPTNSPISKKKYPYMSSSNASSMQKLSFRNRHFSRTSQNSQAEKPGKKRVRNYLATLSWNKIQRNNHDIPVSADDEKILLQNEKIWCLLDSEPATATVDIASEIEQAFSPLRDENGMADGELSVAERELKKREFPSSEYSEWGGNIFEDETQLNIDDTQDSSNTENNYDPAESITSANASYNYHVENLAAGVPIYKTKSKFNETFQRHFNKFHKKFQDMYDNYQKKRSSKSTKGKDSNANSGGSNDSSNFDNLPPDAFTCYNQFRTQNFNEFFERYSKDCSSDQSNGTPANDNIPVISSINELTYEKLKDLQSQLFSISPFSSSSNLELNVLEELKNKEDSVVAGASPAKNVCEINDDELLEALTEESSPCIGIFDPENNELIDGTEARDKSKEESNEDEDDDDDYIDNEVPIGAN</sequence>